<keyword evidence="2" id="KW-1185">Reference proteome</keyword>
<dbReference type="AlphaFoldDB" id="A0A327ZCL0"/>
<dbReference type="Proteomes" id="UP000249341">
    <property type="component" value="Unassembled WGS sequence"/>
</dbReference>
<dbReference type="Gene3D" id="1.10.238.160">
    <property type="match status" value="1"/>
</dbReference>
<sequence length="74" mass="8551">MGLASAGMNNVVLVGAAEIRSWLRVSRQRAYQLISRDDFPEPYQVLRMGKVWDLAEVERWMRVHRPNDAGRVKP</sequence>
<proteinExistence type="predicted"/>
<organism evidence="1 2">
    <name type="scientific">Actinoplanes lutulentus</name>
    <dbReference type="NCBI Taxonomy" id="1287878"/>
    <lineage>
        <taxon>Bacteria</taxon>
        <taxon>Bacillati</taxon>
        <taxon>Actinomycetota</taxon>
        <taxon>Actinomycetes</taxon>
        <taxon>Micromonosporales</taxon>
        <taxon>Micromonosporaceae</taxon>
        <taxon>Actinoplanes</taxon>
    </lineage>
</organism>
<evidence type="ECO:0000313" key="2">
    <source>
        <dbReference type="Proteomes" id="UP000249341"/>
    </source>
</evidence>
<name>A0A327ZCL0_9ACTN</name>
<reference evidence="1 2" key="1">
    <citation type="submission" date="2018-06" db="EMBL/GenBank/DDBJ databases">
        <title>Genomic Encyclopedia of Type Strains, Phase III (KMG-III): the genomes of soil and plant-associated and newly described type strains.</title>
        <authorList>
            <person name="Whitman W."/>
        </authorList>
    </citation>
    <scope>NUCLEOTIDE SEQUENCE [LARGE SCALE GENOMIC DNA]</scope>
    <source>
        <strain evidence="1 2">CGMCC 4.7090</strain>
    </source>
</reference>
<protein>
    <recommendedName>
        <fullName evidence="3">AlpA family transcriptional regulator</fullName>
    </recommendedName>
</protein>
<dbReference type="EMBL" id="QLMJ01000008">
    <property type="protein sequence ID" value="RAK36695.1"/>
    <property type="molecule type" value="Genomic_DNA"/>
</dbReference>
<comment type="caution">
    <text evidence="1">The sequence shown here is derived from an EMBL/GenBank/DDBJ whole genome shotgun (WGS) entry which is preliminary data.</text>
</comment>
<evidence type="ECO:0000313" key="1">
    <source>
        <dbReference type="EMBL" id="RAK36695.1"/>
    </source>
</evidence>
<evidence type="ECO:0008006" key="3">
    <source>
        <dbReference type="Google" id="ProtNLM"/>
    </source>
</evidence>
<gene>
    <name evidence="1" type="ORF">B0I29_108285</name>
</gene>
<accession>A0A327ZCL0</accession>